<keyword evidence="2" id="KW-1185">Reference proteome</keyword>
<comment type="caution">
    <text evidence="1">The sequence shown here is derived from an EMBL/GenBank/DDBJ whole genome shotgun (WGS) entry which is preliminary data.</text>
</comment>
<protein>
    <submittedName>
        <fullName evidence="1">Uncharacterized protein</fullName>
    </submittedName>
</protein>
<evidence type="ECO:0000313" key="2">
    <source>
        <dbReference type="Proteomes" id="UP000805193"/>
    </source>
</evidence>
<dbReference type="EMBL" id="JABSTQ010011458">
    <property type="protein sequence ID" value="KAG0411163.1"/>
    <property type="molecule type" value="Genomic_DNA"/>
</dbReference>
<reference evidence="1 2" key="1">
    <citation type="journal article" date="2020" name="Cell">
        <title>Large-Scale Comparative Analyses of Tick Genomes Elucidate Their Genetic Diversity and Vector Capacities.</title>
        <authorList>
            <consortium name="Tick Genome and Microbiome Consortium (TIGMIC)"/>
            <person name="Jia N."/>
            <person name="Wang J."/>
            <person name="Shi W."/>
            <person name="Du L."/>
            <person name="Sun Y."/>
            <person name="Zhan W."/>
            <person name="Jiang J.F."/>
            <person name="Wang Q."/>
            <person name="Zhang B."/>
            <person name="Ji P."/>
            <person name="Bell-Sakyi L."/>
            <person name="Cui X.M."/>
            <person name="Yuan T.T."/>
            <person name="Jiang B.G."/>
            <person name="Yang W.F."/>
            <person name="Lam T.T."/>
            <person name="Chang Q.C."/>
            <person name="Ding S.J."/>
            <person name="Wang X.J."/>
            <person name="Zhu J.G."/>
            <person name="Ruan X.D."/>
            <person name="Zhao L."/>
            <person name="Wei J.T."/>
            <person name="Ye R.Z."/>
            <person name="Que T.C."/>
            <person name="Du C.H."/>
            <person name="Zhou Y.H."/>
            <person name="Cheng J.X."/>
            <person name="Dai P.F."/>
            <person name="Guo W.B."/>
            <person name="Han X.H."/>
            <person name="Huang E.J."/>
            <person name="Li L.F."/>
            <person name="Wei W."/>
            <person name="Gao Y.C."/>
            <person name="Liu J.Z."/>
            <person name="Shao H.Z."/>
            <person name="Wang X."/>
            <person name="Wang C.C."/>
            <person name="Yang T.C."/>
            <person name="Huo Q.B."/>
            <person name="Li W."/>
            <person name="Chen H.Y."/>
            <person name="Chen S.E."/>
            <person name="Zhou L.G."/>
            <person name="Ni X.B."/>
            <person name="Tian J.H."/>
            <person name="Sheng Y."/>
            <person name="Liu T."/>
            <person name="Pan Y.S."/>
            <person name="Xia L.Y."/>
            <person name="Li J."/>
            <person name="Zhao F."/>
            <person name="Cao W.C."/>
        </authorList>
    </citation>
    <scope>NUCLEOTIDE SEQUENCE [LARGE SCALE GENOMIC DNA]</scope>
    <source>
        <strain evidence="1">Iper-2018</strain>
    </source>
</reference>
<name>A0AC60NVM0_IXOPE</name>
<accession>A0AC60NVM0</accession>
<proteinExistence type="predicted"/>
<dbReference type="Proteomes" id="UP000805193">
    <property type="component" value="Unassembled WGS sequence"/>
</dbReference>
<gene>
    <name evidence="1" type="ORF">HPB47_011729</name>
</gene>
<organism evidence="1 2">
    <name type="scientific">Ixodes persulcatus</name>
    <name type="common">Taiga tick</name>
    <dbReference type="NCBI Taxonomy" id="34615"/>
    <lineage>
        <taxon>Eukaryota</taxon>
        <taxon>Metazoa</taxon>
        <taxon>Ecdysozoa</taxon>
        <taxon>Arthropoda</taxon>
        <taxon>Chelicerata</taxon>
        <taxon>Arachnida</taxon>
        <taxon>Acari</taxon>
        <taxon>Parasitiformes</taxon>
        <taxon>Ixodida</taxon>
        <taxon>Ixodoidea</taxon>
        <taxon>Ixodidae</taxon>
        <taxon>Ixodinae</taxon>
        <taxon>Ixodes</taxon>
    </lineage>
</organism>
<sequence length="1749" mass="197681">MAVPVVLDGAAKVTAIAWSPNNVKLAVCTADRVVLLFDEAGERRDKFSTKPIDSKYGKKSYLVKAIAFSPDSTKLAVGQTDNIIYVYKLGEEWWVAFTCMVWPHHGPITLGLADGKVRSANVKTNKSSTLYATESYVVSLASSVSGKGFLSGHADGSVVRYFHFDDGSGDTQGKLLTHPCPPYALSWTDQSIAVAGCDKRVVFYAARDGRVQQQFDYSRQQDEHEFTVAVCSPGGHALAVGSYDRVRVFTWSSSKRAWDESNPKEIQNAYTISSLAWKRDGSRLVVGTLCGAILNYDCSLRKTLYNNKFEITFVGPSQAIVVNLATKTRSVLKSQYGHEIQDIKILGKDRYLIAYTAATLLLGDLMQDIFCEIFWEGTSRNEKFYFETESVCMIFNAGELSLVEYGQNEILGSVRTEFMNPHLLSVRLNERRRPGAPDNKKLAYLIDLKTIFVVDLVTGVTMAQVPHDSKIDWLELNETGQKLLFRDKRQRLSLFDIASQDKITLLSNCTFVQATQTSITLQWVPDSDVVVAQSRNVLYVWYNVDAPDRTTNIPIKGDVIDIERENGKSEVVVNEGLTTVGYPLNEGLIEFGTAITDGDFGRQVKNEVEAPPTPFHFCGANGGQKVVSSPMAVAYLESLELTEETETMWRTLGQMALEERLVAVAERCFSALGDCGQGTGGEGQNHYEVRARMAMLDKQFKLAENIYLEQNKVDEAMDMYRKLHKWDEMIQLAETKNHPNVEKLREDYLDWLLSNGMEGKAAELKEQEGDVEEAVTLYLKSGLPAKAALLLNSMPRMTQQRDLVDKVIEALMKSELYEHAGNLHEATGDHAKALQCYRSGRLYAKAVELSRQRSPGDVVLLEEEWGDHLVSQRQLDAAINHFIEAGKTLKALDAAINARQWKKAVQIIEVIDDTPELNPYYGKLAHHFHSTAEYEMAEHFFLEAGMTKEAIEMYNSAGRWEKAHKLAKLHLKPEEVRRMYTEQASELEKQGKLKDAEKLYLFIEEPDLAITMYKKWRQYDNMIRIVKEYHPDLLNDTHLHLAKELENEGNYRQAETHFLAAGDWKGAVNMYRTSNMWEEAYSVSGPVACKQVAYFWAKSLGGESAVKLLTKFGLLENTIDYAAESCAFDFAFELAQASAKHKLADVHLKYAMFLEDEGKFHEAEQQFIKANKPKEAVLMYVHNQDWESARRVAEAHDRESVVDVSIGQARVAFEASHFHQAESLALRAERPDLVLRRTLAFSVPFQEAGMWNDALRVCKEYTPSKLPELQEEYERHMDTKGTRDVGALLEQAQEWERNGQYDRAVDCYMRMSVDSVTNVDVLEKCWVKAADLALKFLDEQRADKVIKNAARMLLEIRKHSSAAQLFLSIDLVQDAVDTLVAGEEWSKAKKVAKEFDPRLEEHVDRKYKEFLRHQGQTDQLASVDVIAALDLYAEKQQWKKCLETAQQQGPEVLHKYVALCASQRIREGSPLEALRLYVDHGAPALPQNFNIYKHITASVMAHGGLQGADSYRAWSELRDVLHDLVKNLEKTGHSESAEFERLLLISSYYATRSACLGQDALKEHATKISVSLLRYTEHIPADKAFYEAGLACKNANKENMAFVFWNHYLDICEAIEEGSLDTLDHSDFEDTDIPSEIPLPEKMFLSESEHEEVKEWVLAISMNQQVEQTLPVDEQGYYEASLEGPRGVVRAQPCLITGYPVLKNKHTFLKPGFLCNKDDWNKFLMATKDVLKFITEWAGGTSSLSYSFQ</sequence>
<evidence type="ECO:0000313" key="1">
    <source>
        <dbReference type="EMBL" id="KAG0411163.1"/>
    </source>
</evidence>